<organism evidence="3 4">
    <name type="scientific">Antarcticimicrobium sediminis</name>
    <dbReference type="NCBI Taxonomy" id="2546227"/>
    <lineage>
        <taxon>Bacteria</taxon>
        <taxon>Pseudomonadati</taxon>
        <taxon>Pseudomonadota</taxon>
        <taxon>Alphaproteobacteria</taxon>
        <taxon>Rhodobacterales</taxon>
        <taxon>Paracoccaceae</taxon>
        <taxon>Antarcticimicrobium</taxon>
    </lineage>
</organism>
<dbReference type="RefSeq" id="WP_132829880.1">
    <property type="nucleotide sequence ID" value="NZ_SMFP01000008.1"/>
</dbReference>
<keyword evidence="4" id="KW-1185">Reference proteome</keyword>
<sequence length="983" mass="107719">MFDPDTTARVFALPPGVDFPDALIAGLRTRMAGQPPEALARVQLVVNTRRMARRIRDIFDGGPPCLLPQLSLVTDLGESGAMDHLPPAIPPLRRRLELTQLIAKLLDQQPDLAARASLYDLADSLAGLIDEMQGEGVSPADIRNLDVSDLSGHWARAQTFIGIADDLLASDEDELDMQARQRRVVEGLIARWQDVPPQHPVILAGSTGSRGTTLMLMQAIARLPQGAVVLPGYDFDQPDAVWGGLDRALTSEDHPQYRFRKLMDRLEVAPGEIRRWADTAPPAPTRNRLVSLALRPAPVTDAWMAEGPSLTGLDAATADLTLIEAASPRDEALAIALRLREAAQTGQSAALITPDRMLTRQVTAALERWNIIPDDSAGQPLHLSPPGRFLRHVAELFSGRLTSETLLTLLKHPLCHDGGGRGDHLRHARDLELDLRRHGPAFPDAAGLSRFAARQDGNSFGPWLDWLTDCFCDRARPGERALCDWVADLRALAERIAAGSQTDTTQTGDSGTLWQKNAGQKALAVITTLEREAEHGGAMSARDFADLLGALLQGEEVRDRDAGFRGIMIWGTLEARVMGADLLILGGLNEGSWPEPARPDPWLNRQMRDRAGLLLPERRIGLSAHDFQQAIAAPEVWLTRAKRSDDAETVPSRWLNRLTNLLAGLPGQGGPQALSDMRARGRTWLDWAGALEETTPVPSAPRPSPRPPVTARPDRLSVTEIKRLIRDPYAVYARRVLRLHPLDPLVQEADSLLRGTVLHEVFERFIRDDLGGGAPMDRATLLARAKEVLDEHVPWPTARALWLARLGRIAPAFLEGEAARQDIARPLAFEASGQMRIDPPGVTLVGRADRIDMDTRGAMYIYDYKTGAPPSRDQQAKFDKQLLIEAAMIEQVGFGKIAAAPVAGASFIGIGSSYKEVPAPLGDEPPAQVLEDLRELLTAYARPDQGYTARRMLFKDSDVGDYDHLARFGEWDRATAPTPEDLT</sequence>
<accession>A0A4R5EQX5</accession>
<dbReference type="NCBIfam" id="TIGR02786">
    <property type="entry name" value="addB_alphas"/>
    <property type="match status" value="1"/>
</dbReference>
<feature type="compositionally biased region" description="Pro residues" evidence="1">
    <location>
        <begin position="698"/>
        <end position="710"/>
    </location>
</feature>
<evidence type="ECO:0000259" key="2">
    <source>
        <dbReference type="Pfam" id="PF12705"/>
    </source>
</evidence>
<dbReference type="InterPro" id="IPR011604">
    <property type="entry name" value="PDDEXK-like_dom_sf"/>
</dbReference>
<dbReference type="AlphaFoldDB" id="A0A4R5EQX5"/>
<name>A0A4R5EQX5_9RHOB</name>
<proteinExistence type="predicted"/>
<evidence type="ECO:0000256" key="1">
    <source>
        <dbReference type="SAM" id="MobiDB-lite"/>
    </source>
</evidence>
<dbReference type="Proteomes" id="UP000294662">
    <property type="component" value="Unassembled WGS sequence"/>
</dbReference>
<gene>
    <name evidence="3" type="primary">addB</name>
    <name evidence="3" type="ORF">E1B25_12875</name>
</gene>
<protein>
    <submittedName>
        <fullName evidence="3">Double-strand break repair protein AddB</fullName>
    </submittedName>
</protein>
<feature type="domain" description="PD-(D/E)XK endonuclease-like" evidence="2">
    <location>
        <begin position="715"/>
        <end position="941"/>
    </location>
</feature>
<dbReference type="EMBL" id="SMFP01000008">
    <property type="protein sequence ID" value="TDE36983.1"/>
    <property type="molecule type" value="Genomic_DNA"/>
</dbReference>
<dbReference type="InterPro" id="IPR038726">
    <property type="entry name" value="PDDEXK_AddAB-type"/>
</dbReference>
<dbReference type="Gene3D" id="3.90.320.10">
    <property type="match status" value="1"/>
</dbReference>
<dbReference type="InterPro" id="IPR027417">
    <property type="entry name" value="P-loop_NTPase"/>
</dbReference>
<dbReference type="InterPro" id="IPR014153">
    <property type="entry name" value="Ds_break_AddB"/>
</dbReference>
<evidence type="ECO:0000313" key="3">
    <source>
        <dbReference type="EMBL" id="TDE36983.1"/>
    </source>
</evidence>
<dbReference type="SUPFAM" id="SSF52540">
    <property type="entry name" value="P-loop containing nucleoside triphosphate hydrolases"/>
    <property type="match status" value="1"/>
</dbReference>
<dbReference type="Pfam" id="PF12705">
    <property type="entry name" value="PDDEXK_1"/>
    <property type="match status" value="1"/>
</dbReference>
<dbReference type="OrthoDB" id="9780606at2"/>
<comment type="caution">
    <text evidence="3">The sequence shown here is derived from an EMBL/GenBank/DDBJ whole genome shotgun (WGS) entry which is preliminary data.</text>
</comment>
<evidence type="ECO:0000313" key="4">
    <source>
        <dbReference type="Proteomes" id="UP000294662"/>
    </source>
</evidence>
<reference evidence="3 4" key="1">
    <citation type="submission" date="2019-03" db="EMBL/GenBank/DDBJ databases">
        <authorList>
            <person name="Zhang S."/>
        </authorList>
    </citation>
    <scope>NUCLEOTIDE SEQUENCE [LARGE SCALE GENOMIC DNA]</scope>
    <source>
        <strain evidence="3 4">S4J41</strain>
    </source>
</reference>
<feature type="region of interest" description="Disordered" evidence="1">
    <location>
        <begin position="692"/>
        <end position="713"/>
    </location>
</feature>